<name>A0A0C2JN06_9VIBR</name>
<dbReference type="PANTHER" id="PTHR30329:SF21">
    <property type="entry name" value="LIPOPROTEIN YIAD-RELATED"/>
    <property type="match status" value="1"/>
</dbReference>
<gene>
    <name evidence="7" type="ORF">OJ16_06375</name>
</gene>
<keyword evidence="3" id="KW-0998">Cell outer membrane</keyword>
<dbReference type="RefSeq" id="WP_040988510.1">
    <property type="nucleotide sequence ID" value="NZ_JBFRUC010000015.1"/>
</dbReference>
<dbReference type="InterPro" id="IPR006664">
    <property type="entry name" value="OMP_bac"/>
</dbReference>
<dbReference type="InterPro" id="IPR006665">
    <property type="entry name" value="OmpA-like"/>
</dbReference>
<dbReference type="PANTHER" id="PTHR30329">
    <property type="entry name" value="STATOR ELEMENT OF FLAGELLAR MOTOR COMPLEX"/>
    <property type="match status" value="1"/>
</dbReference>
<dbReference type="PROSITE" id="PS51123">
    <property type="entry name" value="OMPA_2"/>
    <property type="match status" value="1"/>
</dbReference>
<dbReference type="AlphaFoldDB" id="A0A0C2JN06"/>
<dbReference type="SUPFAM" id="SSF103088">
    <property type="entry name" value="OmpA-like"/>
    <property type="match status" value="1"/>
</dbReference>
<dbReference type="Pfam" id="PF00691">
    <property type="entry name" value="OmpA"/>
    <property type="match status" value="1"/>
</dbReference>
<evidence type="ECO:0000313" key="7">
    <source>
        <dbReference type="EMBL" id="KII80912.1"/>
    </source>
</evidence>
<accession>A0A0C2JN06</accession>
<dbReference type="PRINTS" id="PR01021">
    <property type="entry name" value="OMPADOMAIN"/>
</dbReference>
<dbReference type="InterPro" id="IPR036737">
    <property type="entry name" value="OmpA-like_sf"/>
</dbReference>
<feature type="domain" description="OmpA-like" evidence="6">
    <location>
        <begin position="73"/>
        <end position="190"/>
    </location>
</feature>
<accession>A0A0C2P383</accession>
<protein>
    <submittedName>
        <fullName evidence="7">Membrane protein</fullName>
    </submittedName>
</protein>
<feature type="signal peptide" evidence="5">
    <location>
        <begin position="1"/>
        <end position="22"/>
    </location>
</feature>
<dbReference type="CDD" id="cd07185">
    <property type="entry name" value="OmpA_C-like"/>
    <property type="match status" value="1"/>
</dbReference>
<evidence type="ECO:0000256" key="1">
    <source>
        <dbReference type="ARBA" id="ARBA00004442"/>
    </source>
</evidence>
<evidence type="ECO:0000313" key="8">
    <source>
        <dbReference type="Proteomes" id="UP000031672"/>
    </source>
</evidence>
<evidence type="ECO:0000256" key="5">
    <source>
        <dbReference type="SAM" id="SignalP"/>
    </source>
</evidence>
<proteinExistence type="predicted"/>
<dbReference type="GO" id="GO:0009279">
    <property type="term" value="C:cell outer membrane"/>
    <property type="evidence" value="ECO:0007669"/>
    <property type="project" value="UniProtKB-SubCell"/>
</dbReference>
<evidence type="ECO:0000256" key="2">
    <source>
        <dbReference type="ARBA" id="ARBA00023136"/>
    </source>
</evidence>
<keyword evidence="5" id="KW-0732">Signal</keyword>
<reference evidence="7 8" key="1">
    <citation type="submission" date="2014-11" db="EMBL/GenBank/DDBJ databases">
        <title>Draft Genome Sequence of Vibrio piscirenalis strains CECT 8603T and CECT 8604, two marine Gammaproteobacterium isolated from cultured gilthead sea bream (Sparus aurata).</title>
        <authorList>
            <person name="Arahal D.R."/>
            <person name="Rodrigo-Torres L."/>
            <person name="Lucena T."/>
            <person name="Pujalte M.J."/>
        </authorList>
    </citation>
    <scope>NUCLEOTIDE SEQUENCE [LARGE SCALE GENOMIC DNA]</scope>
    <source>
        <strain evidence="7 8">DCR 1-4-2</strain>
    </source>
</reference>
<dbReference type="Gene3D" id="3.30.1330.60">
    <property type="entry name" value="OmpA-like domain"/>
    <property type="match status" value="1"/>
</dbReference>
<comment type="subcellular location">
    <subcellularLocation>
        <location evidence="1">Cell outer membrane</location>
    </subcellularLocation>
</comment>
<evidence type="ECO:0000256" key="3">
    <source>
        <dbReference type="ARBA" id="ARBA00023237"/>
    </source>
</evidence>
<dbReference type="OrthoDB" id="9805832at2"/>
<dbReference type="STRING" id="1461322.OJ16_06375"/>
<organism evidence="7 8">
    <name type="scientific">Vibrio renipiscarius</name>
    <dbReference type="NCBI Taxonomy" id="1461322"/>
    <lineage>
        <taxon>Bacteria</taxon>
        <taxon>Pseudomonadati</taxon>
        <taxon>Pseudomonadota</taxon>
        <taxon>Gammaproteobacteria</taxon>
        <taxon>Vibrionales</taxon>
        <taxon>Vibrionaceae</taxon>
        <taxon>Vibrio</taxon>
    </lineage>
</organism>
<dbReference type="Proteomes" id="UP000031672">
    <property type="component" value="Unassembled WGS sequence"/>
</dbReference>
<keyword evidence="8" id="KW-1185">Reference proteome</keyword>
<comment type="caution">
    <text evidence="7">The sequence shown here is derived from an EMBL/GenBank/DDBJ whole genome shotgun (WGS) entry which is preliminary data.</text>
</comment>
<dbReference type="InterPro" id="IPR050330">
    <property type="entry name" value="Bact_OuterMem_StrucFunc"/>
</dbReference>
<feature type="chain" id="PRO_5009758638" evidence="5">
    <location>
        <begin position="23"/>
        <end position="205"/>
    </location>
</feature>
<dbReference type="EMBL" id="JTKH01000006">
    <property type="protein sequence ID" value="KII80912.1"/>
    <property type="molecule type" value="Genomic_DNA"/>
</dbReference>
<evidence type="ECO:0000259" key="6">
    <source>
        <dbReference type="PROSITE" id="PS51123"/>
    </source>
</evidence>
<keyword evidence="2 4" id="KW-0472">Membrane</keyword>
<evidence type="ECO:0000256" key="4">
    <source>
        <dbReference type="PROSITE-ProRule" id="PRU00473"/>
    </source>
</evidence>
<sequence>MKKRLLVTVSSLALVMSPFVFAEEDEYEYIPTPTANQIGDLTDDDRDGVVNARDRCPFTPEGSLITNDGCGEILLEEEQRQLRILFENDSYQISPIFTGQIQTMADFLIKYQSASIEIQGYASRVGSHQYNLTLSKERADAVRDKLLSYQISPDRVSIVGYGDTILAANGNDELSHALNRRVTATVVGLSEEVVEEWNIFSIIEK</sequence>